<comment type="caution">
    <text evidence="1">The sequence shown here is derived from an EMBL/GenBank/DDBJ whole genome shotgun (WGS) entry which is preliminary data.</text>
</comment>
<dbReference type="AlphaFoldDB" id="G4TCA7"/>
<gene>
    <name evidence="1" type="ORF">PIIN_02802</name>
</gene>
<accession>G4TCA7</accession>
<dbReference type="InterPro" id="IPR046341">
    <property type="entry name" value="SET_dom_sf"/>
</dbReference>
<dbReference type="Gene3D" id="2.170.270.10">
    <property type="entry name" value="SET domain"/>
    <property type="match status" value="1"/>
</dbReference>
<evidence type="ECO:0000313" key="2">
    <source>
        <dbReference type="Proteomes" id="UP000007148"/>
    </source>
</evidence>
<name>G4TCA7_SERID</name>
<protein>
    <submittedName>
        <fullName evidence="1">Uncharacterized protein</fullName>
    </submittedName>
</protein>
<dbReference type="SUPFAM" id="SSF82199">
    <property type="entry name" value="SET domain"/>
    <property type="match status" value="1"/>
</dbReference>
<keyword evidence="2" id="KW-1185">Reference proteome</keyword>
<dbReference type="EMBL" id="CAFZ01000043">
    <property type="protein sequence ID" value="CCA68942.1"/>
    <property type="molecule type" value="Genomic_DNA"/>
</dbReference>
<organism evidence="1 2">
    <name type="scientific">Serendipita indica (strain DSM 11827)</name>
    <name type="common">Root endophyte fungus</name>
    <name type="synonym">Piriformospora indica</name>
    <dbReference type="NCBI Taxonomy" id="1109443"/>
    <lineage>
        <taxon>Eukaryota</taxon>
        <taxon>Fungi</taxon>
        <taxon>Dikarya</taxon>
        <taxon>Basidiomycota</taxon>
        <taxon>Agaricomycotina</taxon>
        <taxon>Agaricomycetes</taxon>
        <taxon>Sebacinales</taxon>
        <taxon>Serendipitaceae</taxon>
        <taxon>Serendipita</taxon>
    </lineage>
</organism>
<evidence type="ECO:0000313" key="1">
    <source>
        <dbReference type="EMBL" id="CCA68942.1"/>
    </source>
</evidence>
<sequence>MADIGEGEVALRETPMLKLRIKKSSRISSGISSQAFDESWNSLSESEQQAFSELPLNTGFDHEIKDPCIARWCSNCLACSSELEQYAVALLGSRFQQSCSPNTLYRLVEPIPNSFYFEYRTTCRVRRGTQLQVTYDILGILCTAQKRCSRLRKRKGIDCRCVSCHPGAVGSDQRRAVAKPIVEAQQRRGTIPEVRYASQSHQHIHIYQILAALEALHQEGVYHFDAPLYRDAYEQCHRNGDHNNALLFRDHCLRIAWREGVVAPDPLT</sequence>
<reference evidence="1 2" key="1">
    <citation type="journal article" date="2011" name="PLoS Pathog.">
        <title>Endophytic Life Strategies Decoded by Genome and Transcriptome Analyses of the Mutualistic Root Symbiont Piriformospora indica.</title>
        <authorList>
            <person name="Zuccaro A."/>
            <person name="Lahrmann U."/>
            <person name="Guldener U."/>
            <person name="Langen G."/>
            <person name="Pfiffi S."/>
            <person name="Biedenkopf D."/>
            <person name="Wong P."/>
            <person name="Samans B."/>
            <person name="Grimm C."/>
            <person name="Basiewicz M."/>
            <person name="Murat C."/>
            <person name="Martin F."/>
            <person name="Kogel K.H."/>
        </authorList>
    </citation>
    <scope>NUCLEOTIDE SEQUENCE [LARGE SCALE GENOMIC DNA]</scope>
    <source>
        <strain evidence="1 2">DSM 11827</strain>
    </source>
</reference>
<dbReference type="HOGENOM" id="CLU_1038687_0_0_1"/>
<dbReference type="InParanoid" id="G4TCA7"/>
<dbReference type="Proteomes" id="UP000007148">
    <property type="component" value="Unassembled WGS sequence"/>
</dbReference>
<dbReference type="OrthoDB" id="265717at2759"/>
<proteinExistence type="predicted"/>